<dbReference type="VEuPathDB" id="FungiDB:LCOR_02940.1"/>
<comment type="caution">
    <text evidence="2">The sequence shown here is derived from an EMBL/GenBank/DDBJ whole genome shotgun (WGS) entry which is preliminary data.</text>
</comment>
<reference evidence="2" key="1">
    <citation type="submission" date="2013-08" db="EMBL/GenBank/DDBJ databases">
        <title>Gene expansion shapes genome architecture in the human pathogen Lichtheimia corymbifera: an evolutionary genomics analysis in the ancient terrestrial Mucorales (Mucoromycotina).</title>
        <authorList>
            <person name="Schwartze V.U."/>
            <person name="Winter S."/>
            <person name="Shelest E."/>
            <person name="Marcet-Houben M."/>
            <person name="Horn F."/>
            <person name="Wehner S."/>
            <person name="Hoffmann K."/>
            <person name="Riege K."/>
            <person name="Sammeth M."/>
            <person name="Nowrousian M."/>
            <person name="Valiante V."/>
            <person name="Linde J."/>
            <person name="Jacobsen I.D."/>
            <person name="Marz M."/>
            <person name="Brakhage A.A."/>
            <person name="Gabaldon T."/>
            <person name="Bocker S."/>
            <person name="Voigt K."/>
        </authorList>
    </citation>
    <scope>NUCLEOTIDE SEQUENCE [LARGE SCALE GENOMIC DNA]</scope>
    <source>
        <strain evidence="2">FSU 9682</strain>
    </source>
</reference>
<dbReference type="InterPro" id="IPR008979">
    <property type="entry name" value="Galactose-bd-like_sf"/>
</dbReference>
<evidence type="ECO:0000313" key="2">
    <source>
        <dbReference type="EMBL" id="CDH51313.1"/>
    </source>
</evidence>
<dbReference type="Gene3D" id="2.60.120.260">
    <property type="entry name" value="Galactose-binding domain-like"/>
    <property type="match status" value="1"/>
</dbReference>
<feature type="region of interest" description="Disordered" evidence="1">
    <location>
        <begin position="1"/>
        <end position="131"/>
    </location>
</feature>
<evidence type="ECO:0000313" key="3">
    <source>
        <dbReference type="Proteomes" id="UP000027586"/>
    </source>
</evidence>
<keyword evidence="2" id="KW-0675">Receptor</keyword>
<organism evidence="2 3">
    <name type="scientific">Lichtheimia corymbifera JMRC:FSU:9682</name>
    <dbReference type="NCBI Taxonomy" id="1263082"/>
    <lineage>
        <taxon>Eukaryota</taxon>
        <taxon>Fungi</taxon>
        <taxon>Fungi incertae sedis</taxon>
        <taxon>Mucoromycota</taxon>
        <taxon>Mucoromycotina</taxon>
        <taxon>Mucoromycetes</taxon>
        <taxon>Mucorales</taxon>
        <taxon>Lichtheimiaceae</taxon>
        <taxon>Lichtheimia</taxon>
    </lineage>
</organism>
<dbReference type="SUPFAM" id="SSF49785">
    <property type="entry name" value="Galactose-binding domain-like"/>
    <property type="match status" value="1"/>
</dbReference>
<feature type="compositionally biased region" description="Polar residues" evidence="1">
    <location>
        <begin position="78"/>
        <end position="121"/>
    </location>
</feature>
<sequence>MSYNQQHSSTGTGQGNYSGADIDRTMHDQTYQSEYTGSQNEPLNQSSFNDNNNTTGFANNPTQQTSGGQYSAGATGVAQPQSQTGYDQTQTSAAGQPQQRQAGWNQPSTADSYQNIGQPQQAERAPSAGERIKGNIEKLGGKLMNDPNKVAHGEDIAQVLLHLTLESMSSVLNRDTTSFGKQFLIDGSEETCWNSEQGLPQHILCDFGGTASIHTILFMFQGGFVGKTCRALGSLADNPNDYCVDLGSFYPEDINSTQTFALDPSTPVQRLKIVFEESTDFYGRITVYKMDILGERTA</sequence>
<dbReference type="AlphaFoldDB" id="A0A068RM96"/>
<evidence type="ECO:0000256" key="1">
    <source>
        <dbReference type="SAM" id="MobiDB-lite"/>
    </source>
</evidence>
<name>A0A068RM96_9FUNG</name>
<proteinExistence type="predicted"/>
<feature type="compositionally biased region" description="Low complexity" evidence="1">
    <location>
        <begin position="49"/>
        <end position="62"/>
    </location>
</feature>
<feature type="compositionally biased region" description="Polar residues" evidence="1">
    <location>
        <begin position="28"/>
        <end position="48"/>
    </location>
</feature>
<gene>
    <name evidence="2" type="ORF">LCOR_02940.1</name>
</gene>
<protein>
    <submittedName>
        <fullName evidence="2">Nuclear receptor 2c2-associated protein</fullName>
    </submittedName>
</protein>
<keyword evidence="3" id="KW-1185">Reference proteome</keyword>
<dbReference type="Proteomes" id="UP000027586">
    <property type="component" value="Unassembled WGS sequence"/>
</dbReference>
<dbReference type="OrthoDB" id="10052260at2759"/>
<feature type="compositionally biased region" description="Polar residues" evidence="1">
    <location>
        <begin position="1"/>
        <end position="17"/>
    </location>
</feature>
<accession>A0A068RM96</accession>
<dbReference type="STRING" id="1263082.A0A068RM96"/>
<dbReference type="EMBL" id="CBTN010000009">
    <property type="protein sequence ID" value="CDH51313.1"/>
    <property type="molecule type" value="Genomic_DNA"/>
</dbReference>